<gene>
    <name evidence="2" type="primary">nrf-6</name>
    <name evidence="2" type="ORF">TNIN_95061</name>
</gene>
<feature type="transmembrane region" description="Helical" evidence="1">
    <location>
        <begin position="310"/>
        <end position="334"/>
    </location>
</feature>
<reference evidence="2" key="1">
    <citation type="submission" date="2020-08" db="EMBL/GenBank/DDBJ databases">
        <title>Multicomponent nature underlies the extraordinary mechanical properties of spider dragline silk.</title>
        <authorList>
            <person name="Kono N."/>
            <person name="Nakamura H."/>
            <person name="Mori M."/>
            <person name="Yoshida Y."/>
            <person name="Ohtoshi R."/>
            <person name="Malay A.D."/>
            <person name="Moran D.A.P."/>
            <person name="Tomita M."/>
            <person name="Numata K."/>
            <person name="Arakawa K."/>
        </authorList>
    </citation>
    <scope>NUCLEOTIDE SEQUENCE</scope>
</reference>
<name>A0A8X7C097_9ARAC</name>
<dbReference type="PANTHER" id="PTHR11161">
    <property type="entry name" value="O-ACYLTRANSFERASE"/>
    <property type="match status" value="1"/>
</dbReference>
<accession>A0A8X7C097</accession>
<evidence type="ECO:0000313" key="3">
    <source>
        <dbReference type="Proteomes" id="UP000886998"/>
    </source>
</evidence>
<evidence type="ECO:0000256" key="1">
    <source>
        <dbReference type="SAM" id="Phobius"/>
    </source>
</evidence>
<organism evidence="2 3">
    <name type="scientific">Trichonephila inaurata madagascariensis</name>
    <dbReference type="NCBI Taxonomy" id="2747483"/>
    <lineage>
        <taxon>Eukaryota</taxon>
        <taxon>Metazoa</taxon>
        <taxon>Ecdysozoa</taxon>
        <taxon>Arthropoda</taxon>
        <taxon>Chelicerata</taxon>
        <taxon>Arachnida</taxon>
        <taxon>Araneae</taxon>
        <taxon>Araneomorphae</taxon>
        <taxon>Entelegynae</taxon>
        <taxon>Araneoidea</taxon>
        <taxon>Nephilidae</taxon>
        <taxon>Trichonephila</taxon>
        <taxon>Trichonephila inaurata</taxon>
    </lineage>
</organism>
<protein>
    <submittedName>
        <fullName evidence="2">Nose resistant to fluoxetine protein 6</fullName>
    </submittedName>
</protein>
<comment type="caution">
    <text evidence="2">The sequence shown here is derived from an EMBL/GenBank/DDBJ whole genome shotgun (WGS) entry which is preliminary data.</text>
</comment>
<dbReference type="EMBL" id="BMAV01007527">
    <property type="protein sequence ID" value="GFY50505.1"/>
    <property type="molecule type" value="Genomic_DNA"/>
</dbReference>
<keyword evidence="1" id="KW-0812">Transmembrane</keyword>
<keyword evidence="1" id="KW-1133">Transmembrane helix</keyword>
<proteinExistence type="predicted"/>
<dbReference type="InterPro" id="IPR052728">
    <property type="entry name" value="O2_lipid_transport_reg"/>
</dbReference>
<feature type="transmembrane region" description="Helical" evidence="1">
    <location>
        <begin position="270"/>
        <end position="290"/>
    </location>
</feature>
<keyword evidence="3" id="KW-1185">Reference proteome</keyword>
<dbReference type="PANTHER" id="PTHR11161:SF0">
    <property type="entry name" value="O-ACYLTRANSFERASE LIKE PROTEIN"/>
    <property type="match status" value="1"/>
</dbReference>
<dbReference type="AlphaFoldDB" id="A0A8X7C097"/>
<feature type="transmembrane region" description="Helical" evidence="1">
    <location>
        <begin position="128"/>
        <end position="146"/>
    </location>
</feature>
<sequence length="465" mass="52267">MYFHHLNFRTSICVPSTCSKEEIQKIAAKVMELVGIEFDISVPNCEMKVDKFTFSTSEICIIAVLSSLLLVAVIATVTDVIALKLKPGDETDQEELGTPVKCLLCFSFYTNIRRLLKKDDSPDSIKIFHGMKVITLLWVILNHTYYYINYQALSSLLKAREATKEVALQLVLNGFLNVETFFFIRNPRLGFMINGGFLAVGTLMTAVSHVYYKLHPTAIAAYIHPDDIAYFVERGYFRTYVHCASYCVGLTVGYILATRQKFHIPLSVNIAGWLAAFTLALSVLYGVYEWNVGNVPSLPVSTLYNCTNKLVWALALAWVTIACVTGNGGIATTILTWQAFVPLARLTYMAYLVHPLVQFLYFGSTRTLFRPDHRSFSLIENSSLIEFLILKSCVGNKTTRSEHLRLLAVEFSQRSGLSRRCGVCVENLIIPHASLIPTDAAIDDAVKHFQHYVDRRGFHIEHICG</sequence>
<keyword evidence="1" id="KW-0472">Membrane</keyword>
<dbReference type="OrthoDB" id="6428541at2759"/>
<evidence type="ECO:0000313" key="2">
    <source>
        <dbReference type="EMBL" id="GFY50505.1"/>
    </source>
</evidence>
<feature type="transmembrane region" description="Helical" evidence="1">
    <location>
        <begin position="239"/>
        <end position="258"/>
    </location>
</feature>
<dbReference type="Proteomes" id="UP000886998">
    <property type="component" value="Unassembled WGS sequence"/>
</dbReference>
<feature type="transmembrane region" description="Helical" evidence="1">
    <location>
        <begin position="346"/>
        <end position="364"/>
    </location>
</feature>
<feature type="transmembrane region" description="Helical" evidence="1">
    <location>
        <begin position="59"/>
        <end position="78"/>
    </location>
</feature>
<feature type="transmembrane region" description="Helical" evidence="1">
    <location>
        <begin position="191"/>
        <end position="212"/>
    </location>
</feature>